<proteinExistence type="predicted"/>
<sequence>ESCALILPLVSQSSVCQWLSLQQEQAEFLQLPAALLLTPTLCGSQCARGQKNAAKGGRGPELQPWTTSMLISLSSCV</sequence>
<comment type="caution">
    <text evidence="1">The sequence shown here is derived from an EMBL/GenBank/DDBJ whole genome shotgun (WGS) entry which is preliminary data.</text>
</comment>
<name>A0A8J4UTZ0_CLAMG</name>
<gene>
    <name evidence="1" type="ORF">DAT39_006779</name>
</gene>
<dbReference type="AlphaFoldDB" id="A0A8J4UTZ0"/>
<feature type="non-terminal residue" evidence="1">
    <location>
        <position position="1"/>
    </location>
</feature>
<protein>
    <submittedName>
        <fullName evidence="1">Uncharacterized protein</fullName>
    </submittedName>
</protein>
<reference evidence="1" key="1">
    <citation type="submission" date="2020-07" db="EMBL/GenBank/DDBJ databases">
        <title>Clarias magur genome sequencing, assembly and annotation.</title>
        <authorList>
            <person name="Kushwaha B."/>
            <person name="Kumar R."/>
            <person name="Das P."/>
            <person name="Joshi C.G."/>
            <person name="Kumar D."/>
            <person name="Nagpure N.S."/>
            <person name="Pandey M."/>
            <person name="Agarwal S."/>
            <person name="Srivastava S."/>
            <person name="Singh M."/>
            <person name="Sahoo L."/>
            <person name="Jayasankar P."/>
            <person name="Meher P.K."/>
            <person name="Koringa P.G."/>
            <person name="Iquebal M.A."/>
            <person name="Das S.P."/>
            <person name="Bit A."/>
            <person name="Patnaik S."/>
            <person name="Patel N."/>
            <person name="Shah T.M."/>
            <person name="Hinsu A."/>
            <person name="Jena J.K."/>
        </authorList>
    </citation>
    <scope>NUCLEOTIDE SEQUENCE</scope>
    <source>
        <strain evidence="1">CIFAMagur01</strain>
        <tissue evidence="1">Testis</tissue>
    </source>
</reference>
<organism evidence="1 2">
    <name type="scientific">Clarias magur</name>
    <name type="common">Asian catfish</name>
    <name type="synonym">Macropteronotus magur</name>
    <dbReference type="NCBI Taxonomy" id="1594786"/>
    <lineage>
        <taxon>Eukaryota</taxon>
        <taxon>Metazoa</taxon>
        <taxon>Chordata</taxon>
        <taxon>Craniata</taxon>
        <taxon>Vertebrata</taxon>
        <taxon>Euteleostomi</taxon>
        <taxon>Actinopterygii</taxon>
        <taxon>Neopterygii</taxon>
        <taxon>Teleostei</taxon>
        <taxon>Ostariophysi</taxon>
        <taxon>Siluriformes</taxon>
        <taxon>Clariidae</taxon>
        <taxon>Clarias</taxon>
    </lineage>
</organism>
<evidence type="ECO:0000313" key="2">
    <source>
        <dbReference type="Proteomes" id="UP000727407"/>
    </source>
</evidence>
<keyword evidence="2" id="KW-1185">Reference proteome</keyword>
<evidence type="ECO:0000313" key="1">
    <source>
        <dbReference type="EMBL" id="KAF5903545.1"/>
    </source>
</evidence>
<dbReference type="Proteomes" id="UP000727407">
    <property type="component" value="Unassembled WGS sequence"/>
</dbReference>
<accession>A0A8J4UTZ0</accession>
<dbReference type="EMBL" id="QNUK01000072">
    <property type="protein sequence ID" value="KAF5903545.1"/>
    <property type="molecule type" value="Genomic_DNA"/>
</dbReference>